<keyword evidence="1" id="KW-0732">Signal</keyword>
<dbReference type="RefSeq" id="WP_103937416.1">
    <property type="nucleotide sequence ID" value="NZ_FNVO01000003.1"/>
</dbReference>
<organism evidence="2 3">
    <name type="scientific">Thermomonospora echinospora</name>
    <dbReference type="NCBI Taxonomy" id="1992"/>
    <lineage>
        <taxon>Bacteria</taxon>
        <taxon>Bacillati</taxon>
        <taxon>Actinomycetota</taxon>
        <taxon>Actinomycetes</taxon>
        <taxon>Streptosporangiales</taxon>
        <taxon>Thermomonosporaceae</taxon>
        <taxon>Thermomonospora</taxon>
    </lineage>
</organism>
<dbReference type="EMBL" id="FNVO01000003">
    <property type="protein sequence ID" value="SEG18038.1"/>
    <property type="molecule type" value="Genomic_DNA"/>
</dbReference>
<evidence type="ECO:0008006" key="4">
    <source>
        <dbReference type="Google" id="ProtNLM"/>
    </source>
</evidence>
<feature type="chain" id="PRO_5009290066" description="Dehydratase" evidence="1">
    <location>
        <begin position="37"/>
        <end position="214"/>
    </location>
</feature>
<sequence>MSRSSVSPKVRRAGACAAAGVLAAVGLVAGSGTAHAAEPFRVDYPVNGSTYIKTTDSTMKLGPGKLKVALDFDTGAFTADLALPPAQGSFKEFGVIPVSVTTEFIQEGQTTGAVDLITGATKSTSKVTLRLKNLKVAGIPTPVGDHCKTEKPATINLTSGEGFDVLNGGPMSGTYEIPKFENCLLATPLINLTVPGAGNTINLTLSPAELPSES</sequence>
<dbReference type="Proteomes" id="UP000236723">
    <property type="component" value="Unassembled WGS sequence"/>
</dbReference>
<accession>A0A1H5Y2A9</accession>
<feature type="signal peptide" evidence="1">
    <location>
        <begin position="1"/>
        <end position="36"/>
    </location>
</feature>
<proteinExistence type="predicted"/>
<gene>
    <name evidence="2" type="ORF">SAMN04489712_103519</name>
</gene>
<evidence type="ECO:0000313" key="3">
    <source>
        <dbReference type="Proteomes" id="UP000236723"/>
    </source>
</evidence>
<evidence type="ECO:0000256" key="1">
    <source>
        <dbReference type="SAM" id="SignalP"/>
    </source>
</evidence>
<dbReference type="OrthoDB" id="4863392at2"/>
<protein>
    <recommendedName>
        <fullName evidence="4">Dehydratase</fullName>
    </recommendedName>
</protein>
<reference evidence="3" key="1">
    <citation type="submission" date="2016-10" db="EMBL/GenBank/DDBJ databases">
        <authorList>
            <person name="Varghese N."/>
            <person name="Submissions S."/>
        </authorList>
    </citation>
    <scope>NUCLEOTIDE SEQUENCE [LARGE SCALE GENOMIC DNA]</scope>
    <source>
        <strain evidence="3">DSM 43163</strain>
    </source>
</reference>
<keyword evidence="3" id="KW-1185">Reference proteome</keyword>
<dbReference type="AlphaFoldDB" id="A0A1H5Y2A9"/>
<evidence type="ECO:0000313" key="2">
    <source>
        <dbReference type="EMBL" id="SEG18038.1"/>
    </source>
</evidence>
<name>A0A1H5Y2A9_9ACTN</name>